<dbReference type="FunFam" id="2.60.120.200:FF:000114">
    <property type="entry name" value="Probable endo-1,3(4)-beta-glucanase NFIA_089530"/>
    <property type="match status" value="1"/>
</dbReference>
<dbReference type="GO" id="GO:0098552">
    <property type="term" value="C:side of membrane"/>
    <property type="evidence" value="ECO:0007669"/>
    <property type="project" value="UniProtKB-KW"/>
</dbReference>
<proteinExistence type="inferred from homology"/>
<feature type="domain" description="GH16" evidence="14">
    <location>
        <begin position="113"/>
        <end position="354"/>
    </location>
</feature>
<keyword evidence="8" id="KW-0119">Carbohydrate metabolism</keyword>
<evidence type="ECO:0000256" key="13">
    <source>
        <dbReference type="SAM" id="Phobius"/>
    </source>
</evidence>
<comment type="catalytic activity">
    <reaction evidence="1">
        <text>Endohydrolysis of (1-&gt;3)- or (1-&gt;4)-linkages in beta-D-glucans when the glucose residue whose reducing group is involved in the linkage to be hydrolyzed is itself substituted at C-3.</text>
        <dbReference type="EC" id="3.2.1.6"/>
    </reaction>
</comment>
<dbReference type="InterPro" id="IPR013320">
    <property type="entry name" value="ConA-like_dom_sf"/>
</dbReference>
<keyword evidence="8" id="KW-0624">Polysaccharide degradation</keyword>
<evidence type="ECO:0000313" key="16">
    <source>
        <dbReference type="Proteomes" id="UP000234254"/>
    </source>
</evidence>
<dbReference type="GeneID" id="36542721"/>
<name>A0A2I1D1P0_ASPC2</name>
<dbReference type="VEuPathDB" id="FungiDB:P168DRAFT_270276"/>
<protein>
    <recommendedName>
        <fullName evidence="4">endo-1,3(4)-beta-glucanase</fullName>
        <ecNumber evidence="4">3.2.1.6</ecNumber>
    </recommendedName>
</protein>
<dbReference type="InterPro" id="IPR050546">
    <property type="entry name" value="Glycosyl_Hydrlase_16"/>
</dbReference>
<feature type="compositionally biased region" description="Basic and acidic residues" evidence="12">
    <location>
        <begin position="17"/>
        <end position="29"/>
    </location>
</feature>
<evidence type="ECO:0000256" key="10">
    <source>
        <dbReference type="ARBA" id="ARBA00023288"/>
    </source>
</evidence>
<evidence type="ECO:0000256" key="9">
    <source>
        <dbReference type="ARBA" id="ARBA00023136"/>
    </source>
</evidence>
<keyword evidence="16" id="KW-1185">Reference proteome</keyword>
<keyword evidence="6" id="KW-0336">GPI-anchor</keyword>
<dbReference type="AlphaFoldDB" id="A0A2I1D1P0"/>
<evidence type="ECO:0000256" key="11">
    <source>
        <dbReference type="ARBA" id="ARBA00023295"/>
    </source>
</evidence>
<dbReference type="Pfam" id="PF26113">
    <property type="entry name" value="GH16_XgeA"/>
    <property type="match status" value="1"/>
</dbReference>
<keyword evidence="13" id="KW-1133">Transmembrane helix</keyword>
<dbReference type="EC" id="3.2.1.6" evidence="4"/>
<comment type="similarity">
    <text evidence="3">Belongs to the glycosyl hydrolase 16 family.</text>
</comment>
<feature type="transmembrane region" description="Helical" evidence="13">
    <location>
        <begin position="86"/>
        <end position="104"/>
    </location>
</feature>
<dbReference type="PANTHER" id="PTHR10963">
    <property type="entry name" value="GLYCOSYL HYDROLASE-RELATED"/>
    <property type="match status" value="1"/>
</dbReference>
<comment type="caution">
    <text evidence="15">The sequence shown here is derived from an EMBL/GenBank/DDBJ whole genome shotgun (WGS) entry which is preliminary data.</text>
</comment>
<dbReference type="Gene3D" id="2.60.120.200">
    <property type="match status" value="1"/>
</dbReference>
<keyword evidence="7" id="KW-0378">Hydrolase</keyword>
<evidence type="ECO:0000256" key="12">
    <source>
        <dbReference type="SAM" id="MobiDB-lite"/>
    </source>
</evidence>
<dbReference type="OrthoDB" id="192832at2759"/>
<evidence type="ECO:0000256" key="7">
    <source>
        <dbReference type="ARBA" id="ARBA00022801"/>
    </source>
</evidence>
<evidence type="ECO:0000256" key="4">
    <source>
        <dbReference type="ARBA" id="ARBA00012599"/>
    </source>
</evidence>
<evidence type="ECO:0000259" key="14">
    <source>
        <dbReference type="PROSITE" id="PS51762"/>
    </source>
</evidence>
<evidence type="ECO:0000256" key="6">
    <source>
        <dbReference type="ARBA" id="ARBA00022622"/>
    </source>
</evidence>
<keyword evidence="10" id="KW-0449">Lipoprotein</keyword>
<dbReference type="EMBL" id="MSFM01000007">
    <property type="protein sequence ID" value="PKY03768.1"/>
    <property type="molecule type" value="Genomic_DNA"/>
</dbReference>
<dbReference type="GO" id="GO:0030245">
    <property type="term" value="P:cellulose catabolic process"/>
    <property type="evidence" value="ECO:0007669"/>
    <property type="project" value="UniProtKB-KW"/>
</dbReference>
<gene>
    <name evidence="15" type="ORF">P168DRAFT_270276</name>
</gene>
<feature type="region of interest" description="Disordered" evidence="12">
    <location>
        <begin position="1"/>
        <end position="65"/>
    </location>
</feature>
<dbReference type="GO" id="GO:0005886">
    <property type="term" value="C:plasma membrane"/>
    <property type="evidence" value="ECO:0007669"/>
    <property type="project" value="UniProtKB-SubCell"/>
</dbReference>
<dbReference type="RefSeq" id="XP_024692362.1">
    <property type="nucleotide sequence ID" value="XM_024835197.1"/>
</dbReference>
<evidence type="ECO:0000256" key="5">
    <source>
        <dbReference type="ARBA" id="ARBA00022475"/>
    </source>
</evidence>
<dbReference type="PROSITE" id="PS51762">
    <property type="entry name" value="GH16_2"/>
    <property type="match status" value="1"/>
</dbReference>
<organism evidence="15 16">
    <name type="scientific">Aspergillus campestris (strain IBT 28561)</name>
    <dbReference type="NCBI Taxonomy" id="1392248"/>
    <lineage>
        <taxon>Eukaryota</taxon>
        <taxon>Fungi</taxon>
        <taxon>Dikarya</taxon>
        <taxon>Ascomycota</taxon>
        <taxon>Pezizomycotina</taxon>
        <taxon>Eurotiomycetes</taxon>
        <taxon>Eurotiomycetidae</taxon>
        <taxon>Eurotiales</taxon>
        <taxon>Aspergillaceae</taxon>
        <taxon>Aspergillus</taxon>
        <taxon>Aspergillus subgen. Circumdati</taxon>
    </lineage>
</organism>
<keyword evidence="6" id="KW-0325">Glycoprotein</keyword>
<keyword evidence="5" id="KW-1003">Cell membrane</keyword>
<feature type="compositionally biased region" description="Pro residues" evidence="12">
    <location>
        <begin position="1"/>
        <end position="10"/>
    </location>
</feature>
<evidence type="ECO:0000256" key="8">
    <source>
        <dbReference type="ARBA" id="ARBA00023001"/>
    </source>
</evidence>
<accession>A0A2I1D1P0</accession>
<keyword evidence="13" id="KW-0812">Transmembrane</keyword>
<dbReference type="InterPro" id="IPR000757">
    <property type="entry name" value="Beta-glucanase-like"/>
</dbReference>
<dbReference type="Proteomes" id="UP000234254">
    <property type="component" value="Unassembled WGS sequence"/>
</dbReference>
<keyword evidence="9 13" id="KW-0472">Membrane</keyword>
<reference evidence="15" key="1">
    <citation type="submission" date="2016-12" db="EMBL/GenBank/DDBJ databases">
        <title>The genomes of Aspergillus section Nigri reveals drivers in fungal speciation.</title>
        <authorList>
            <consortium name="DOE Joint Genome Institute"/>
            <person name="Vesth T.C."/>
            <person name="Nybo J."/>
            <person name="Theobald S."/>
            <person name="Brandl J."/>
            <person name="Frisvad J.C."/>
            <person name="Nielsen K.F."/>
            <person name="Lyhne E.K."/>
            <person name="Kogle M.E."/>
            <person name="Kuo A."/>
            <person name="Riley R."/>
            <person name="Clum A."/>
            <person name="Nolan M."/>
            <person name="Lipzen A."/>
            <person name="Salamov A."/>
            <person name="Henrissat B."/>
            <person name="Wiebenga A."/>
            <person name="De vries R.P."/>
            <person name="Grigoriev I.V."/>
            <person name="Mortensen U.H."/>
            <person name="Andersen M.R."/>
            <person name="Baker S.E."/>
        </authorList>
    </citation>
    <scope>NUCLEOTIDE SEQUENCE</scope>
    <source>
        <strain evidence="15">IBT 28561</strain>
    </source>
</reference>
<sequence length="414" mass="45719">MNHGPGPPRPDYGYRPQEFHSHVPGDDFSRYGGATSHLPKLEDFDYQTAGPPPPPGAGVPPRTKDEGRWKSAAWYDPRGWSLRTKLIVGFVGIAVVIAVIVGAVEGTKKNRYPDYSPLDYRLVDSYEGESFLEKFDYFSGKDPTDGFVKYVDQQAAQSLNLTHATDSSVVLKVDTSNPSATQGRQSVRLESKASYDEGLFIFDIIHTPHGCGTWPALWLTDPANWPTNGEIDLVETNNKATEGNAVTLHTTDGCDMDVKRKMTGHAQFTTCLNSTNSNSGCGVQAPPSSYGEEMNQKGGGIYALELRKAGIRAWFFPRSSIPSDLQKNNNTKPNPSTWGTALADFPNTSCDIGAHFRNQRIVANIDLCGQLGALPKFYHKMYHCPATCEEFVAHNPEEFEEAYWEFGGFKVYQA</sequence>
<keyword evidence="8" id="KW-0136">Cellulose degradation</keyword>
<evidence type="ECO:0000256" key="1">
    <source>
        <dbReference type="ARBA" id="ARBA00000124"/>
    </source>
</evidence>
<dbReference type="SUPFAM" id="SSF49899">
    <property type="entry name" value="Concanavalin A-like lectins/glucanases"/>
    <property type="match status" value="1"/>
</dbReference>
<dbReference type="GO" id="GO:0052861">
    <property type="term" value="F:endo-1,3(4)-beta-glucanase activity"/>
    <property type="evidence" value="ECO:0007669"/>
    <property type="project" value="UniProtKB-EC"/>
</dbReference>
<dbReference type="PANTHER" id="PTHR10963:SF42">
    <property type="entry name" value="PUTATIVE (AFU_ORTHOLOGUE AFUA_5G02280)-RELATED"/>
    <property type="match status" value="1"/>
</dbReference>
<evidence type="ECO:0000313" key="15">
    <source>
        <dbReference type="EMBL" id="PKY03768.1"/>
    </source>
</evidence>
<comment type="subcellular location">
    <subcellularLocation>
        <location evidence="2">Cell membrane</location>
        <topology evidence="2">Lipid-anchor</topology>
        <topology evidence="2">GPI-anchor</topology>
    </subcellularLocation>
</comment>
<evidence type="ECO:0000256" key="2">
    <source>
        <dbReference type="ARBA" id="ARBA00004609"/>
    </source>
</evidence>
<evidence type="ECO:0000256" key="3">
    <source>
        <dbReference type="ARBA" id="ARBA00006865"/>
    </source>
</evidence>
<dbReference type="CDD" id="cd02181">
    <property type="entry name" value="GH16_fungal_Lam16A_glucanase"/>
    <property type="match status" value="1"/>
</dbReference>
<keyword evidence="11" id="KW-0326">Glycosidase</keyword>